<evidence type="ECO:0008006" key="3">
    <source>
        <dbReference type="Google" id="ProtNLM"/>
    </source>
</evidence>
<name>A0A174YQ63_9FIRM</name>
<dbReference type="AlphaFoldDB" id="A0A174YQ63"/>
<dbReference type="RefSeq" id="WP_012740496.1">
    <property type="nucleotide sequence ID" value="NZ_CZBU01000001.1"/>
</dbReference>
<sequence length="79" mass="9035">MEIQNVTIEDAEELLEIYAPYVKNTAITFEYDVPSVEEFRQRIVNISDRYPYIKAVDNGQIVGYAYAGYCMPCTGKQVS</sequence>
<evidence type="ECO:0000313" key="2">
    <source>
        <dbReference type="Proteomes" id="UP000095621"/>
    </source>
</evidence>
<dbReference type="Gene3D" id="3.40.630.30">
    <property type="match status" value="1"/>
</dbReference>
<reference evidence="1 2" key="1">
    <citation type="submission" date="2015-09" db="EMBL/GenBank/DDBJ databases">
        <authorList>
            <consortium name="Pathogen Informatics"/>
        </authorList>
    </citation>
    <scope>NUCLEOTIDE SEQUENCE [LARGE SCALE GENOMIC DNA]</scope>
    <source>
        <strain evidence="1 2">2789STDY5834875</strain>
    </source>
</reference>
<accession>A0A174YQ63</accession>
<proteinExistence type="predicted"/>
<dbReference type="Proteomes" id="UP000095621">
    <property type="component" value="Unassembled WGS sequence"/>
</dbReference>
<dbReference type="SUPFAM" id="SSF55729">
    <property type="entry name" value="Acyl-CoA N-acyltransferases (Nat)"/>
    <property type="match status" value="1"/>
</dbReference>
<dbReference type="Pfam" id="PF13420">
    <property type="entry name" value="Acetyltransf_4"/>
    <property type="match status" value="1"/>
</dbReference>
<gene>
    <name evidence="1" type="ORF">ERS852490_00177</name>
</gene>
<dbReference type="EMBL" id="CZBU01000001">
    <property type="protein sequence ID" value="CUQ74829.1"/>
    <property type="molecule type" value="Genomic_DNA"/>
</dbReference>
<dbReference type="InterPro" id="IPR016181">
    <property type="entry name" value="Acyl_CoA_acyltransferase"/>
</dbReference>
<evidence type="ECO:0000313" key="1">
    <source>
        <dbReference type="EMBL" id="CUQ74829.1"/>
    </source>
</evidence>
<dbReference type="OMA" id="YVMNTAI"/>
<organism evidence="1 2">
    <name type="scientific">Lachnospira eligens</name>
    <dbReference type="NCBI Taxonomy" id="39485"/>
    <lineage>
        <taxon>Bacteria</taxon>
        <taxon>Bacillati</taxon>
        <taxon>Bacillota</taxon>
        <taxon>Clostridia</taxon>
        <taxon>Lachnospirales</taxon>
        <taxon>Lachnospiraceae</taxon>
        <taxon>Lachnospira</taxon>
    </lineage>
</organism>
<protein>
    <recommendedName>
        <fullName evidence="3">GNAT family N-acetyltransferase</fullName>
    </recommendedName>
</protein>